<evidence type="ECO:0000313" key="1">
    <source>
        <dbReference type="EMBL" id="GID70296.1"/>
    </source>
</evidence>
<protein>
    <submittedName>
        <fullName evidence="1">Uncharacterized protein</fullName>
    </submittedName>
</protein>
<gene>
    <name evidence="1" type="ORF">Acy02nite_81770</name>
</gene>
<evidence type="ECO:0000313" key="2">
    <source>
        <dbReference type="Proteomes" id="UP000619479"/>
    </source>
</evidence>
<proteinExistence type="predicted"/>
<dbReference type="EMBL" id="BOMH01000073">
    <property type="protein sequence ID" value="GID70296.1"/>
    <property type="molecule type" value="Genomic_DNA"/>
</dbReference>
<accession>A0A919MGJ2</accession>
<sequence>MLDTSSGVCASLTSASASGGRVPVGICGDSGVISRSLQVAFADRQCPAGTRLAAFHTIAHIVVRALGYFPLGCREHHADHHQTLRATGAVR</sequence>
<reference evidence="1" key="1">
    <citation type="submission" date="2021-01" db="EMBL/GenBank/DDBJ databases">
        <title>Whole genome shotgun sequence of Actinoplanes cyaneus NBRC 14990.</title>
        <authorList>
            <person name="Komaki H."/>
            <person name="Tamura T."/>
        </authorList>
    </citation>
    <scope>NUCLEOTIDE SEQUENCE</scope>
    <source>
        <strain evidence="1">NBRC 14990</strain>
    </source>
</reference>
<dbReference type="Proteomes" id="UP000619479">
    <property type="component" value="Unassembled WGS sequence"/>
</dbReference>
<organism evidence="1 2">
    <name type="scientific">Actinoplanes cyaneus</name>
    <dbReference type="NCBI Taxonomy" id="52696"/>
    <lineage>
        <taxon>Bacteria</taxon>
        <taxon>Bacillati</taxon>
        <taxon>Actinomycetota</taxon>
        <taxon>Actinomycetes</taxon>
        <taxon>Micromonosporales</taxon>
        <taxon>Micromonosporaceae</taxon>
        <taxon>Actinoplanes</taxon>
    </lineage>
</organism>
<comment type="caution">
    <text evidence="1">The sequence shown here is derived from an EMBL/GenBank/DDBJ whole genome shotgun (WGS) entry which is preliminary data.</text>
</comment>
<dbReference type="AlphaFoldDB" id="A0A919MGJ2"/>
<name>A0A919MGJ2_9ACTN</name>
<keyword evidence="2" id="KW-1185">Reference proteome</keyword>